<evidence type="ECO:0000256" key="1">
    <source>
        <dbReference type="SAM" id="Phobius"/>
    </source>
</evidence>
<keyword evidence="3" id="KW-1185">Reference proteome</keyword>
<name>A0A848KTF6_9ACTN</name>
<evidence type="ECO:0000313" key="2">
    <source>
        <dbReference type="EMBL" id="NMO01542.1"/>
    </source>
</evidence>
<proteinExistence type="predicted"/>
<feature type="transmembrane region" description="Helical" evidence="1">
    <location>
        <begin position="42"/>
        <end position="64"/>
    </location>
</feature>
<keyword evidence="1" id="KW-0472">Membrane</keyword>
<dbReference type="AlphaFoldDB" id="A0A848KTF6"/>
<accession>A0A848KTF6</accession>
<organism evidence="2 3">
    <name type="scientific">Gordonia asplenii</name>
    <dbReference type="NCBI Taxonomy" id="2725283"/>
    <lineage>
        <taxon>Bacteria</taxon>
        <taxon>Bacillati</taxon>
        <taxon>Actinomycetota</taxon>
        <taxon>Actinomycetes</taxon>
        <taxon>Mycobacteriales</taxon>
        <taxon>Gordoniaceae</taxon>
        <taxon>Gordonia</taxon>
    </lineage>
</organism>
<protein>
    <submittedName>
        <fullName evidence="2">Uncharacterized protein</fullName>
    </submittedName>
</protein>
<gene>
    <name evidence="2" type="ORF">HH308_09990</name>
</gene>
<keyword evidence="1" id="KW-0812">Transmembrane</keyword>
<dbReference type="EMBL" id="JABBNB010000008">
    <property type="protein sequence ID" value="NMO01542.1"/>
    <property type="molecule type" value="Genomic_DNA"/>
</dbReference>
<sequence length="74" mass="7848">MRSPGSNRLLQFSVVLFAIGLIALIALFVTPIVDDGQTAPTLVYVLTMCAPLGFVIAVISTVVSGRTPKSTDRK</sequence>
<evidence type="ECO:0000313" key="3">
    <source>
        <dbReference type="Proteomes" id="UP000550729"/>
    </source>
</evidence>
<reference evidence="2 3" key="1">
    <citation type="submission" date="2020-04" db="EMBL/GenBank/DDBJ databases">
        <title>Gordonia sp. nov. TBRC 11910.</title>
        <authorList>
            <person name="Suriyachadkun C."/>
        </authorList>
    </citation>
    <scope>NUCLEOTIDE SEQUENCE [LARGE SCALE GENOMIC DNA]</scope>
    <source>
        <strain evidence="2 3">TBRC 11910</strain>
    </source>
</reference>
<feature type="transmembrane region" description="Helical" evidence="1">
    <location>
        <begin position="12"/>
        <end position="30"/>
    </location>
</feature>
<keyword evidence="1" id="KW-1133">Transmembrane helix</keyword>
<dbReference type="Proteomes" id="UP000550729">
    <property type="component" value="Unassembled WGS sequence"/>
</dbReference>
<comment type="caution">
    <text evidence="2">The sequence shown here is derived from an EMBL/GenBank/DDBJ whole genome shotgun (WGS) entry which is preliminary data.</text>
</comment>
<dbReference type="RefSeq" id="WP_170194046.1">
    <property type="nucleotide sequence ID" value="NZ_JABBNB010000008.1"/>
</dbReference>